<gene>
    <name evidence="2" type="ORF">DSM104329_03843</name>
</gene>
<dbReference type="Gene3D" id="3.20.20.80">
    <property type="entry name" value="Glycosidases"/>
    <property type="match status" value="1"/>
</dbReference>
<dbReference type="AlphaFoldDB" id="A0A9E6XZK0"/>
<feature type="signal peptide" evidence="1">
    <location>
        <begin position="1"/>
        <end position="21"/>
    </location>
</feature>
<name>A0A9E6XZK0_9ACTN</name>
<evidence type="ECO:0000313" key="3">
    <source>
        <dbReference type="Proteomes" id="UP001162834"/>
    </source>
</evidence>
<keyword evidence="1" id="KW-0732">Signal</keyword>
<dbReference type="GO" id="GO:0004553">
    <property type="term" value="F:hydrolase activity, hydrolyzing O-glycosyl compounds"/>
    <property type="evidence" value="ECO:0007669"/>
    <property type="project" value="TreeGrafter"/>
</dbReference>
<accession>A0A9E6XZK0</accession>
<dbReference type="Proteomes" id="UP001162834">
    <property type="component" value="Chromosome"/>
</dbReference>
<dbReference type="KEGG" id="sbae:DSM104329_03843"/>
<dbReference type="InterPro" id="IPR051923">
    <property type="entry name" value="Glycosyl_Hydrolase_39"/>
</dbReference>
<dbReference type="PANTHER" id="PTHR12631">
    <property type="entry name" value="ALPHA-L-IDURONIDASE"/>
    <property type="match status" value="1"/>
</dbReference>
<evidence type="ECO:0000256" key="1">
    <source>
        <dbReference type="SAM" id="SignalP"/>
    </source>
</evidence>
<sequence>MRRSLLLIVALLALAPAAAQAASPPPGFFGVMADGVLMTRDDASFAHEFQVMKATGVESVRPVVYWADMQPQRDGPILFGSLDRLMGEAARNGISVLPVVLRAPDWAREHPNDIGSHPKHPADYAAFFTALIGRYGPNGTFWAEHPDIPARPQRTWEVWNEPNLQRYWSPSIVTGRASARAFVRLTEVASAAIRKADPGARVILSSFGEAGPQNTSWDAIKLVFRAGLKASAFDAVAGHPFSGRVANVLKIVRFERAEFARHGAARKPMIISELSWPSAKGRTNNFTTGFETTEKGQAAKLRQAYTQLLKVRSRYRIESVFWSTWLTTDCCSSNNFDWSGLRKVNRRNPGAEPISKPALRAFRALARR</sequence>
<organism evidence="2 3">
    <name type="scientific">Capillimicrobium parvum</name>
    <dbReference type="NCBI Taxonomy" id="2884022"/>
    <lineage>
        <taxon>Bacteria</taxon>
        <taxon>Bacillati</taxon>
        <taxon>Actinomycetota</taxon>
        <taxon>Thermoleophilia</taxon>
        <taxon>Solirubrobacterales</taxon>
        <taxon>Capillimicrobiaceae</taxon>
        <taxon>Capillimicrobium</taxon>
    </lineage>
</organism>
<protein>
    <recommendedName>
        <fullName evidence="4">Glycoside hydrolase family 5 domain-containing protein</fullName>
    </recommendedName>
</protein>
<evidence type="ECO:0000313" key="2">
    <source>
        <dbReference type="EMBL" id="UGS37427.1"/>
    </source>
</evidence>
<evidence type="ECO:0008006" key="4">
    <source>
        <dbReference type="Google" id="ProtNLM"/>
    </source>
</evidence>
<keyword evidence="3" id="KW-1185">Reference proteome</keyword>
<proteinExistence type="predicted"/>
<feature type="chain" id="PRO_5038956272" description="Glycoside hydrolase family 5 domain-containing protein" evidence="1">
    <location>
        <begin position="22"/>
        <end position="368"/>
    </location>
</feature>
<dbReference type="EMBL" id="CP087164">
    <property type="protein sequence ID" value="UGS37427.1"/>
    <property type="molecule type" value="Genomic_DNA"/>
</dbReference>
<dbReference type="SUPFAM" id="SSF51445">
    <property type="entry name" value="(Trans)glycosidases"/>
    <property type="match status" value="1"/>
</dbReference>
<dbReference type="RefSeq" id="WP_259311482.1">
    <property type="nucleotide sequence ID" value="NZ_CP087164.1"/>
</dbReference>
<dbReference type="PANTHER" id="PTHR12631:SF10">
    <property type="entry name" value="BETA-XYLOSIDASE-LIKE PROTEIN-RELATED"/>
    <property type="match status" value="1"/>
</dbReference>
<dbReference type="InterPro" id="IPR017853">
    <property type="entry name" value="GH"/>
</dbReference>
<reference evidence="2" key="1">
    <citation type="journal article" date="2022" name="Int. J. Syst. Evol. Microbiol.">
        <title>Pseudomonas aegrilactucae sp. nov. and Pseudomonas morbosilactucae sp. nov., pathogens causing bacterial rot of lettuce in Japan.</title>
        <authorList>
            <person name="Sawada H."/>
            <person name="Fujikawa T."/>
            <person name="Satou M."/>
        </authorList>
    </citation>
    <scope>NUCLEOTIDE SEQUENCE</scope>
    <source>
        <strain evidence="2">0166_1</strain>
    </source>
</reference>